<dbReference type="Proteomes" id="UP000427769">
    <property type="component" value="Chromosome"/>
</dbReference>
<organism evidence="3 4">
    <name type="scientific">Desulfosarcina widdelii</name>
    <dbReference type="NCBI Taxonomy" id="947919"/>
    <lineage>
        <taxon>Bacteria</taxon>
        <taxon>Pseudomonadati</taxon>
        <taxon>Thermodesulfobacteriota</taxon>
        <taxon>Desulfobacteria</taxon>
        <taxon>Desulfobacterales</taxon>
        <taxon>Desulfosarcinaceae</taxon>
        <taxon>Desulfosarcina</taxon>
    </lineage>
</organism>
<comment type="catalytic activity">
    <reaction evidence="1">
        <text>ATP + protein L-histidine = ADP + protein N-phospho-L-histidine.</text>
        <dbReference type="EC" id="2.7.13.3"/>
    </reaction>
</comment>
<dbReference type="EC" id="2.7.13.3" evidence="2"/>
<reference evidence="3 4" key="1">
    <citation type="submission" date="2019-11" db="EMBL/GenBank/DDBJ databases">
        <title>Comparative genomics of hydrocarbon-degrading Desulfosarcina strains.</title>
        <authorList>
            <person name="Watanabe M."/>
            <person name="Kojima H."/>
            <person name="Fukui M."/>
        </authorList>
    </citation>
    <scope>NUCLEOTIDE SEQUENCE [LARGE SCALE GENOMIC DNA]</scope>
    <source>
        <strain evidence="3 4">PP31</strain>
    </source>
</reference>
<proteinExistence type="predicted"/>
<dbReference type="SUPFAM" id="SSF47384">
    <property type="entry name" value="Homodimeric domain of signal transducing histidine kinase"/>
    <property type="match status" value="1"/>
</dbReference>
<dbReference type="CDD" id="cd00082">
    <property type="entry name" value="HisKA"/>
    <property type="match status" value="1"/>
</dbReference>
<dbReference type="AlphaFoldDB" id="A0A5K7ZG32"/>
<gene>
    <name evidence="3" type="ORF">DSCW_24840</name>
</gene>
<dbReference type="RefSeq" id="WP_155304020.1">
    <property type="nucleotide sequence ID" value="NZ_AP021875.1"/>
</dbReference>
<dbReference type="InterPro" id="IPR036097">
    <property type="entry name" value="HisK_dim/P_sf"/>
</dbReference>
<dbReference type="GO" id="GO:0000155">
    <property type="term" value="F:phosphorelay sensor kinase activity"/>
    <property type="evidence" value="ECO:0007669"/>
    <property type="project" value="InterPro"/>
</dbReference>
<dbReference type="OrthoDB" id="5417790at2"/>
<dbReference type="KEGG" id="dwd:DSCW_24840"/>
<accession>A0A5K7ZG32</accession>
<name>A0A5K7ZG32_9BACT</name>
<dbReference type="Gene3D" id="1.10.287.130">
    <property type="match status" value="1"/>
</dbReference>
<sequence length="216" mass="23426">MTDESRLLAVDGVRFFGEMSASVSHEIKNVLAIIKENAGLLQDMLAMNAKGIPLDPERLTRLAQSIDRQVARGDGVVRNMNRFAHSADHASETVDVHETIGFVINLAARLIVMKGRPPQFEAATAPLTTVTNRFFLERLIWACLCRAIEACASEGTLSIVAEKTDAGVRIRFQGVAEDFFTAGAPFPSPGEATVCRMLGARLSADENAKEIVIVLS</sequence>
<evidence type="ECO:0000313" key="4">
    <source>
        <dbReference type="Proteomes" id="UP000427769"/>
    </source>
</evidence>
<dbReference type="InterPro" id="IPR003661">
    <property type="entry name" value="HisK_dim/P_dom"/>
</dbReference>
<keyword evidence="4" id="KW-1185">Reference proteome</keyword>
<evidence type="ECO:0000256" key="1">
    <source>
        <dbReference type="ARBA" id="ARBA00000085"/>
    </source>
</evidence>
<evidence type="ECO:0000256" key="2">
    <source>
        <dbReference type="ARBA" id="ARBA00012438"/>
    </source>
</evidence>
<evidence type="ECO:0000313" key="3">
    <source>
        <dbReference type="EMBL" id="BBO75067.1"/>
    </source>
</evidence>
<protein>
    <recommendedName>
        <fullName evidence="2">histidine kinase</fullName>
        <ecNumber evidence="2">2.7.13.3</ecNumber>
    </recommendedName>
</protein>
<dbReference type="EMBL" id="AP021875">
    <property type="protein sequence ID" value="BBO75067.1"/>
    <property type="molecule type" value="Genomic_DNA"/>
</dbReference>